<protein>
    <recommendedName>
        <fullName evidence="4">phosphoglycolate phosphatase</fullName>
        <ecNumber evidence="4">3.1.3.18</ecNumber>
    </recommendedName>
</protein>
<evidence type="ECO:0000313" key="7">
    <source>
        <dbReference type="Proteomes" id="UP000179588"/>
    </source>
</evidence>
<dbReference type="GO" id="GO:0046872">
    <property type="term" value="F:metal ion binding"/>
    <property type="evidence" value="ECO:0007669"/>
    <property type="project" value="UniProtKB-KW"/>
</dbReference>
<dbReference type="EC" id="3.1.3.18" evidence="4"/>
<dbReference type="AlphaFoldDB" id="A0A1S1HZ07"/>
<dbReference type="InterPro" id="IPR036412">
    <property type="entry name" value="HAD-like_sf"/>
</dbReference>
<accession>A0A1S1HZ07</accession>
<comment type="similarity">
    <text evidence="3">Belongs to the HAD-like hydrolase superfamily. CbbY/CbbZ/Gph/YieH family.</text>
</comment>
<evidence type="ECO:0000256" key="5">
    <source>
        <dbReference type="ARBA" id="ARBA00022723"/>
    </source>
</evidence>
<dbReference type="InterPro" id="IPR041492">
    <property type="entry name" value="HAD_2"/>
</dbReference>
<evidence type="ECO:0000256" key="1">
    <source>
        <dbReference type="ARBA" id="ARBA00000830"/>
    </source>
</evidence>
<dbReference type="GO" id="GO:0008967">
    <property type="term" value="F:phosphoglycolate phosphatase activity"/>
    <property type="evidence" value="ECO:0007669"/>
    <property type="project" value="UniProtKB-EC"/>
</dbReference>
<dbReference type="Gene3D" id="1.10.150.240">
    <property type="entry name" value="Putative phosphatase, domain 2"/>
    <property type="match status" value="1"/>
</dbReference>
<dbReference type="InterPro" id="IPR023198">
    <property type="entry name" value="PGP-like_dom2"/>
</dbReference>
<dbReference type="GO" id="GO:0005829">
    <property type="term" value="C:cytosol"/>
    <property type="evidence" value="ECO:0007669"/>
    <property type="project" value="TreeGrafter"/>
</dbReference>
<dbReference type="Proteomes" id="UP000179588">
    <property type="component" value="Unassembled WGS sequence"/>
</dbReference>
<dbReference type="EMBL" id="LVIE01000013">
    <property type="protein sequence ID" value="OHT25600.1"/>
    <property type="molecule type" value="Genomic_DNA"/>
</dbReference>
<keyword evidence="5" id="KW-0479">Metal-binding</keyword>
<comment type="caution">
    <text evidence="6">The sequence shown here is derived from an EMBL/GenBank/DDBJ whole genome shotgun (WGS) entry which is preliminary data.</text>
</comment>
<evidence type="ECO:0000256" key="4">
    <source>
        <dbReference type="ARBA" id="ARBA00013078"/>
    </source>
</evidence>
<dbReference type="SFLD" id="SFLDS00003">
    <property type="entry name" value="Haloacid_Dehalogenase"/>
    <property type="match status" value="1"/>
</dbReference>
<comment type="catalytic activity">
    <reaction evidence="1">
        <text>2-phosphoglycolate + H2O = glycolate + phosphate</text>
        <dbReference type="Rhea" id="RHEA:14369"/>
        <dbReference type="ChEBI" id="CHEBI:15377"/>
        <dbReference type="ChEBI" id="CHEBI:29805"/>
        <dbReference type="ChEBI" id="CHEBI:43474"/>
        <dbReference type="ChEBI" id="CHEBI:58033"/>
        <dbReference type="EC" id="3.1.3.18"/>
    </reaction>
</comment>
<organism evidence="6 7">
    <name type="scientific">Providencia stuartii</name>
    <dbReference type="NCBI Taxonomy" id="588"/>
    <lineage>
        <taxon>Bacteria</taxon>
        <taxon>Pseudomonadati</taxon>
        <taxon>Pseudomonadota</taxon>
        <taxon>Gammaproteobacteria</taxon>
        <taxon>Enterobacterales</taxon>
        <taxon>Morganellaceae</taxon>
        <taxon>Providencia</taxon>
    </lineage>
</organism>
<comment type="pathway">
    <text evidence="2">Organic acid metabolism; glycolate biosynthesis; glycolate from 2-phosphoglycolate: step 1/1.</text>
</comment>
<dbReference type="SUPFAM" id="SSF56784">
    <property type="entry name" value="HAD-like"/>
    <property type="match status" value="1"/>
</dbReference>
<dbReference type="Pfam" id="PF13419">
    <property type="entry name" value="HAD_2"/>
    <property type="match status" value="1"/>
</dbReference>
<dbReference type="PANTHER" id="PTHR43434:SF1">
    <property type="entry name" value="PHOSPHOGLYCOLATE PHOSPHATASE"/>
    <property type="match status" value="1"/>
</dbReference>
<dbReference type="GO" id="GO:0006281">
    <property type="term" value="P:DNA repair"/>
    <property type="evidence" value="ECO:0007669"/>
    <property type="project" value="TreeGrafter"/>
</dbReference>
<evidence type="ECO:0000256" key="3">
    <source>
        <dbReference type="ARBA" id="ARBA00006171"/>
    </source>
</evidence>
<dbReference type="SFLD" id="SFLDG01129">
    <property type="entry name" value="C1.5:_HAD__Beta-PGM__Phosphata"/>
    <property type="match status" value="1"/>
</dbReference>
<dbReference type="PANTHER" id="PTHR43434">
    <property type="entry name" value="PHOSPHOGLYCOLATE PHOSPHATASE"/>
    <property type="match status" value="1"/>
</dbReference>
<dbReference type="Gene3D" id="3.40.50.1000">
    <property type="entry name" value="HAD superfamily/HAD-like"/>
    <property type="match status" value="1"/>
</dbReference>
<keyword evidence="7" id="KW-1185">Reference proteome</keyword>
<gene>
    <name evidence="6" type="ORF">A3Q29_12505</name>
</gene>
<evidence type="ECO:0000313" key="6">
    <source>
        <dbReference type="EMBL" id="OHT25600.1"/>
    </source>
</evidence>
<proteinExistence type="inferred from homology"/>
<dbReference type="InterPro" id="IPR050155">
    <property type="entry name" value="HAD-like_hydrolase_sf"/>
</dbReference>
<sequence>MKKTHIIWDWNGTLLDDVNISLFAANQVFISLDIKPLTLNEYRQYYSVPIQKFYHNVLGRTPTKIEWKKIGNIFNYYYKPEVRKAKLCKDAIKALQYQQLKNLTQSVCSLMEQDDLDLSVCNTQVGKYFNLIHGRSSQLLKFGKSKQLASHIEKLNISPSDCVVIGDSTDDALSAFDAGAKSILYTGGTHSEEKLLETGAYVVNSLVEAAILAERIT</sequence>
<dbReference type="InterPro" id="IPR023214">
    <property type="entry name" value="HAD_sf"/>
</dbReference>
<evidence type="ECO:0000256" key="2">
    <source>
        <dbReference type="ARBA" id="ARBA00004818"/>
    </source>
</evidence>
<reference evidence="6 7" key="1">
    <citation type="submission" date="2016-03" db="EMBL/GenBank/DDBJ databases">
        <title>Genome sequence of Providencia stuartii strain, isolated from the salivary glands of larval Lucilia sericata.</title>
        <authorList>
            <person name="Yuan Y."/>
            <person name="Zhang Y."/>
            <person name="Fu S."/>
            <person name="Crippen T.L."/>
            <person name="Visi D."/>
            <person name="Benbow M.E."/>
            <person name="Allen M."/>
            <person name="Tomberlin J.K."/>
            <person name="Sze S.-H."/>
            <person name="Tarone A.M."/>
        </authorList>
    </citation>
    <scope>NUCLEOTIDE SEQUENCE [LARGE SCALE GENOMIC DNA]</scope>
    <source>
        <strain evidence="6 7">Crippen</strain>
    </source>
</reference>
<name>A0A1S1HZ07_PROST</name>